<sequence>MTPPALRPEALAETHARAFAPERGWSAEEFAQLLAAPGAIAAGDAQAFVIGRAVLDEAEIVTLATDPVQRRQGRASAALAAFEEVAARAGVRSVFLEVAEDNAAAGALYRAAGYDAAGRRRRYYARPGGAVDAVVMRKELPPCPGVS</sequence>
<dbReference type="GO" id="GO:0016747">
    <property type="term" value="F:acyltransferase activity, transferring groups other than amino-acyl groups"/>
    <property type="evidence" value="ECO:0007669"/>
    <property type="project" value="InterPro"/>
</dbReference>
<dbReference type="PANTHER" id="PTHR43420">
    <property type="entry name" value="ACETYLTRANSFERASE"/>
    <property type="match status" value="1"/>
</dbReference>
<evidence type="ECO:0000313" key="4">
    <source>
        <dbReference type="EMBL" id="PYE84776.1"/>
    </source>
</evidence>
<dbReference type="EMBL" id="QJTE01000002">
    <property type="protein sequence ID" value="PYE84776.1"/>
    <property type="molecule type" value="Genomic_DNA"/>
</dbReference>
<dbReference type="Proteomes" id="UP000248311">
    <property type="component" value="Unassembled WGS sequence"/>
</dbReference>
<evidence type="ECO:0000256" key="1">
    <source>
        <dbReference type="ARBA" id="ARBA00022679"/>
    </source>
</evidence>
<name>A0A318SWM0_9RHOB</name>
<evidence type="ECO:0000313" key="5">
    <source>
        <dbReference type="Proteomes" id="UP000248311"/>
    </source>
</evidence>
<dbReference type="InterPro" id="IPR016181">
    <property type="entry name" value="Acyl_CoA_acyltransferase"/>
</dbReference>
<proteinExistence type="predicted"/>
<dbReference type="PANTHER" id="PTHR43420:SF44">
    <property type="entry name" value="ACETYLTRANSFERASE YPEA"/>
    <property type="match status" value="1"/>
</dbReference>
<feature type="domain" description="N-acetyltransferase" evidence="3">
    <location>
        <begin position="1"/>
        <end position="141"/>
    </location>
</feature>
<dbReference type="PROSITE" id="PS51186">
    <property type="entry name" value="GNAT"/>
    <property type="match status" value="1"/>
</dbReference>
<dbReference type="AlphaFoldDB" id="A0A318SWM0"/>
<dbReference type="Gene3D" id="3.40.630.30">
    <property type="match status" value="1"/>
</dbReference>
<comment type="caution">
    <text evidence="4">The sequence shown here is derived from an EMBL/GenBank/DDBJ whole genome shotgun (WGS) entry which is preliminary data.</text>
</comment>
<keyword evidence="5" id="KW-1185">Reference proteome</keyword>
<dbReference type="SUPFAM" id="SSF55729">
    <property type="entry name" value="Acyl-CoA N-acyltransferases (Nat)"/>
    <property type="match status" value="1"/>
</dbReference>
<keyword evidence="1 4" id="KW-0808">Transferase</keyword>
<gene>
    <name evidence="4" type="ORF">DFP88_102579</name>
</gene>
<dbReference type="Pfam" id="PF00583">
    <property type="entry name" value="Acetyltransf_1"/>
    <property type="match status" value="1"/>
</dbReference>
<accession>A0A318SWM0</accession>
<dbReference type="RefSeq" id="WP_110813831.1">
    <property type="nucleotide sequence ID" value="NZ_QJTE01000002.1"/>
</dbReference>
<evidence type="ECO:0000259" key="3">
    <source>
        <dbReference type="PROSITE" id="PS51186"/>
    </source>
</evidence>
<dbReference type="InterPro" id="IPR050680">
    <property type="entry name" value="YpeA/RimI_acetyltransf"/>
</dbReference>
<dbReference type="InterPro" id="IPR000182">
    <property type="entry name" value="GNAT_dom"/>
</dbReference>
<protein>
    <submittedName>
        <fullName evidence="4">Ribosomal-protein-alanine N-acetyltransferase</fullName>
    </submittedName>
</protein>
<keyword evidence="2" id="KW-0012">Acyltransferase</keyword>
<dbReference type="CDD" id="cd04301">
    <property type="entry name" value="NAT_SF"/>
    <property type="match status" value="1"/>
</dbReference>
<reference evidence="4 5" key="1">
    <citation type="submission" date="2018-06" db="EMBL/GenBank/DDBJ databases">
        <title>Genomic Encyclopedia of Type Strains, Phase III (KMG-III): the genomes of soil and plant-associated and newly described type strains.</title>
        <authorList>
            <person name="Whitman W."/>
        </authorList>
    </citation>
    <scope>NUCLEOTIDE SEQUENCE [LARGE SCALE GENOMIC DNA]</scope>
    <source>
        <strain evidence="4 5">CECT 9025</strain>
    </source>
</reference>
<dbReference type="OrthoDB" id="9804026at2"/>
<evidence type="ECO:0000256" key="2">
    <source>
        <dbReference type="ARBA" id="ARBA00023315"/>
    </source>
</evidence>
<organism evidence="4 5">
    <name type="scientific">Pseudoroseicyclus aestuarii</name>
    <dbReference type="NCBI Taxonomy" id="1795041"/>
    <lineage>
        <taxon>Bacteria</taxon>
        <taxon>Pseudomonadati</taxon>
        <taxon>Pseudomonadota</taxon>
        <taxon>Alphaproteobacteria</taxon>
        <taxon>Rhodobacterales</taxon>
        <taxon>Paracoccaceae</taxon>
        <taxon>Pseudoroseicyclus</taxon>
    </lineage>
</organism>